<gene>
    <name evidence="2" type="ORF">CEXT_520471</name>
</gene>
<dbReference type="Proteomes" id="UP001054945">
    <property type="component" value="Unassembled WGS sequence"/>
</dbReference>
<dbReference type="AlphaFoldDB" id="A0AAV4NP47"/>
<evidence type="ECO:0000256" key="1">
    <source>
        <dbReference type="SAM" id="Phobius"/>
    </source>
</evidence>
<evidence type="ECO:0000313" key="3">
    <source>
        <dbReference type="Proteomes" id="UP001054945"/>
    </source>
</evidence>
<keyword evidence="1" id="KW-0812">Transmembrane</keyword>
<name>A0AAV4NP47_CAEEX</name>
<dbReference type="EMBL" id="BPLR01003504">
    <property type="protein sequence ID" value="GIX85319.1"/>
    <property type="molecule type" value="Genomic_DNA"/>
</dbReference>
<proteinExistence type="predicted"/>
<protein>
    <submittedName>
        <fullName evidence="2">Uncharacterized protein</fullName>
    </submittedName>
</protein>
<reference evidence="2 3" key="1">
    <citation type="submission" date="2021-06" db="EMBL/GenBank/DDBJ databases">
        <title>Caerostris extrusa draft genome.</title>
        <authorList>
            <person name="Kono N."/>
            <person name="Arakawa K."/>
        </authorList>
    </citation>
    <scope>NUCLEOTIDE SEQUENCE [LARGE SCALE GENOMIC DNA]</scope>
</reference>
<evidence type="ECO:0000313" key="2">
    <source>
        <dbReference type="EMBL" id="GIX85319.1"/>
    </source>
</evidence>
<comment type="caution">
    <text evidence="2">The sequence shown here is derived from an EMBL/GenBank/DDBJ whole genome shotgun (WGS) entry which is preliminary data.</text>
</comment>
<sequence length="80" mass="8926">MFIVLNAGHFDQNGKNAQQNSPLEWSDSSVPDILNERSEIRECLNILFFIILGCIAFAVFFVVQKFTPNSHLIAALTTLG</sequence>
<keyword evidence="1" id="KW-0472">Membrane</keyword>
<keyword evidence="1" id="KW-1133">Transmembrane helix</keyword>
<feature type="transmembrane region" description="Helical" evidence="1">
    <location>
        <begin position="43"/>
        <end position="63"/>
    </location>
</feature>
<accession>A0AAV4NP47</accession>
<keyword evidence="3" id="KW-1185">Reference proteome</keyword>
<organism evidence="2 3">
    <name type="scientific">Caerostris extrusa</name>
    <name type="common">Bark spider</name>
    <name type="synonym">Caerostris bankana</name>
    <dbReference type="NCBI Taxonomy" id="172846"/>
    <lineage>
        <taxon>Eukaryota</taxon>
        <taxon>Metazoa</taxon>
        <taxon>Ecdysozoa</taxon>
        <taxon>Arthropoda</taxon>
        <taxon>Chelicerata</taxon>
        <taxon>Arachnida</taxon>
        <taxon>Araneae</taxon>
        <taxon>Araneomorphae</taxon>
        <taxon>Entelegynae</taxon>
        <taxon>Araneoidea</taxon>
        <taxon>Araneidae</taxon>
        <taxon>Caerostris</taxon>
    </lineage>
</organism>